<reference evidence="2 3" key="1">
    <citation type="journal article" date="2014" name="Nat. Genet.">
        <title>Genome sequence of the hot pepper provides insights into the evolution of pungency in Capsicum species.</title>
        <authorList>
            <person name="Kim S."/>
            <person name="Park M."/>
            <person name="Yeom S.I."/>
            <person name="Kim Y.M."/>
            <person name="Lee J.M."/>
            <person name="Lee H.A."/>
            <person name="Seo E."/>
            <person name="Choi J."/>
            <person name="Cheong K."/>
            <person name="Kim K.T."/>
            <person name="Jung K."/>
            <person name="Lee G.W."/>
            <person name="Oh S.K."/>
            <person name="Bae C."/>
            <person name="Kim S.B."/>
            <person name="Lee H.Y."/>
            <person name="Kim S.Y."/>
            <person name="Kim M.S."/>
            <person name="Kang B.C."/>
            <person name="Jo Y.D."/>
            <person name="Yang H.B."/>
            <person name="Jeong H.J."/>
            <person name="Kang W.H."/>
            <person name="Kwon J.K."/>
            <person name="Shin C."/>
            <person name="Lim J.Y."/>
            <person name="Park J.H."/>
            <person name="Huh J.H."/>
            <person name="Kim J.S."/>
            <person name="Kim B.D."/>
            <person name="Cohen O."/>
            <person name="Paran I."/>
            <person name="Suh M.C."/>
            <person name="Lee S.B."/>
            <person name="Kim Y.K."/>
            <person name="Shin Y."/>
            <person name="Noh S.J."/>
            <person name="Park J."/>
            <person name="Seo Y.S."/>
            <person name="Kwon S.Y."/>
            <person name="Kim H.A."/>
            <person name="Park J.M."/>
            <person name="Kim H.J."/>
            <person name="Choi S.B."/>
            <person name="Bosland P.W."/>
            <person name="Reeves G."/>
            <person name="Jo S.H."/>
            <person name="Lee B.W."/>
            <person name="Cho H.T."/>
            <person name="Choi H.S."/>
            <person name="Lee M.S."/>
            <person name="Yu Y."/>
            <person name="Do Choi Y."/>
            <person name="Park B.S."/>
            <person name="van Deynze A."/>
            <person name="Ashrafi H."/>
            <person name="Hill T."/>
            <person name="Kim W.T."/>
            <person name="Pai H.S."/>
            <person name="Ahn H.K."/>
            <person name="Yeam I."/>
            <person name="Giovannoni J.J."/>
            <person name="Rose J.K."/>
            <person name="Sorensen I."/>
            <person name="Lee S.J."/>
            <person name="Kim R.W."/>
            <person name="Choi I.Y."/>
            <person name="Choi B.S."/>
            <person name="Lim J.S."/>
            <person name="Lee Y.H."/>
            <person name="Choi D."/>
        </authorList>
    </citation>
    <scope>NUCLEOTIDE SEQUENCE [LARGE SCALE GENOMIC DNA]</scope>
    <source>
        <strain evidence="3">cv. CM334</strain>
    </source>
</reference>
<protein>
    <submittedName>
        <fullName evidence="2">Uncharacterized protein</fullName>
    </submittedName>
</protein>
<sequence>MGSERPKSVTIHVTGSVKFHGIAQNPMERAVNMLKDYAEKRGLPAGLTLGRFTVLETVGESGLPTLLKVIEKESSSGNSSNNGQVIWVSSTETNL</sequence>
<name>A0A2G2Y8C6_CAPAN</name>
<feature type="region of interest" description="Disordered" evidence="1">
    <location>
        <begin position="73"/>
        <end position="95"/>
    </location>
</feature>
<proteinExistence type="predicted"/>
<dbReference type="AlphaFoldDB" id="A0A2G2Y8C6"/>
<accession>A0A2G2Y8C6</accession>
<keyword evidence="3" id="KW-1185">Reference proteome</keyword>
<gene>
    <name evidence="2" type="ORF">T459_30441</name>
</gene>
<evidence type="ECO:0000313" key="3">
    <source>
        <dbReference type="Proteomes" id="UP000222542"/>
    </source>
</evidence>
<dbReference type="Gramene" id="PHT66016">
    <property type="protein sequence ID" value="PHT66016"/>
    <property type="gene ID" value="T459_30441"/>
</dbReference>
<organism evidence="2 3">
    <name type="scientific">Capsicum annuum</name>
    <name type="common">Capsicum pepper</name>
    <dbReference type="NCBI Taxonomy" id="4072"/>
    <lineage>
        <taxon>Eukaryota</taxon>
        <taxon>Viridiplantae</taxon>
        <taxon>Streptophyta</taxon>
        <taxon>Embryophyta</taxon>
        <taxon>Tracheophyta</taxon>
        <taxon>Spermatophyta</taxon>
        <taxon>Magnoliopsida</taxon>
        <taxon>eudicotyledons</taxon>
        <taxon>Gunneridae</taxon>
        <taxon>Pentapetalae</taxon>
        <taxon>asterids</taxon>
        <taxon>lamiids</taxon>
        <taxon>Solanales</taxon>
        <taxon>Solanaceae</taxon>
        <taxon>Solanoideae</taxon>
        <taxon>Capsiceae</taxon>
        <taxon>Capsicum</taxon>
    </lineage>
</organism>
<evidence type="ECO:0000256" key="1">
    <source>
        <dbReference type="SAM" id="MobiDB-lite"/>
    </source>
</evidence>
<dbReference type="Proteomes" id="UP000222542">
    <property type="component" value="Unassembled WGS sequence"/>
</dbReference>
<reference evidence="2 3" key="2">
    <citation type="journal article" date="2017" name="Genome Biol.">
        <title>New reference genome sequences of hot pepper reveal the massive evolution of plant disease-resistance genes by retroduplication.</title>
        <authorList>
            <person name="Kim S."/>
            <person name="Park J."/>
            <person name="Yeom S.I."/>
            <person name="Kim Y.M."/>
            <person name="Seo E."/>
            <person name="Kim K.T."/>
            <person name="Kim M.S."/>
            <person name="Lee J.M."/>
            <person name="Cheong K."/>
            <person name="Shin H.S."/>
            <person name="Kim S.B."/>
            <person name="Han K."/>
            <person name="Lee J."/>
            <person name="Park M."/>
            <person name="Lee H.A."/>
            <person name="Lee H.Y."/>
            <person name="Lee Y."/>
            <person name="Oh S."/>
            <person name="Lee J.H."/>
            <person name="Choi E."/>
            <person name="Choi E."/>
            <person name="Lee S.E."/>
            <person name="Jeon J."/>
            <person name="Kim H."/>
            <person name="Choi G."/>
            <person name="Song H."/>
            <person name="Lee J."/>
            <person name="Lee S.C."/>
            <person name="Kwon J.K."/>
            <person name="Lee H.Y."/>
            <person name="Koo N."/>
            <person name="Hong Y."/>
            <person name="Kim R.W."/>
            <person name="Kang W.H."/>
            <person name="Huh J.H."/>
            <person name="Kang B.C."/>
            <person name="Yang T.J."/>
            <person name="Lee Y.H."/>
            <person name="Bennetzen J.L."/>
            <person name="Choi D."/>
        </authorList>
    </citation>
    <scope>NUCLEOTIDE SEQUENCE [LARGE SCALE GENOMIC DNA]</scope>
    <source>
        <strain evidence="3">cv. CM334</strain>
    </source>
</reference>
<dbReference type="STRING" id="4072.A0A2G2Y8C6"/>
<evidence type="ECO:0000313" key="2">
    <source>
        <dbReference type="EMBL" id="PHT66016.1"/>
    </source>
</evidence>
<dbReference type="OMA" id="QISHCVE"/>
<comment type="caution">
    <text evidence="2">The sequence shown here is derived from an EMBL/GenBank/DDBJ whole genome shotgun (WGS) entry which is preliminary data.</text>
</comment>
<dbReference type="EMBL" id="AYRZ02000012">
    <property type="protein sequence ID" value="PHT66016.1"/>
    <property type="molecule type" value="Genomic_DNA"/>
</dbReference>